<feature type="transmembrane region" description="Helical" evidence="8">
    <location>
        <begin position="175"/>
        <end position="194"/>
    </location>
</feature>
<keyword evidence="4 8" id="KW-1003">Cell membrane</keyword>
<dbReference type="InterPro" id="IPR002781">
    <property type="entry name" value="TM_pro_TauE-like"/>
</dbReference>
<dbReference type="AlphaFoldDB" id="A0A7S8FHM0"/>
<dbReference type="Proteomes" id="UP000593737">
    <property type="component" value="Chromosome"/>
</dbReference>
<keyword evidence="3" id="KW-0813">Transport</keyword>
<evidence type="ECO:0000256" key="6">
    <source>
        <dbReference type="ARBA" id="ARBA00022989"/>
    </source>
</evidence>
<keyword evidence="5 8" id="KW-0812">Transmembrane</keyword>
<protein>
    <recommendedName>
        <fullName evidence="8">Probable membrane transporter protein</fullName>
    </recommendedName>
</protein>
<evidence type="ECO:0000313" key="10">
    <source>
        <dbReference type="Proteomes" id="UP000593737"/>
    </source>
</evidence>
<evidence type="ECO:0000256" key="4">
    <source>
        <dbReference type="ARBA" id="ARBA00022475"/>
    </source>
</evidence>
<feature type="transmembrane region" description="Helical" evidence="8">
    <location>
        <begin position="237"/>
        <end position="256"/>
    </location>
</feature>
<comment type="subcellular location">
    <subcellularLocation>
        <location evidence="1 8">Cell membrane</location>
        <topology evidence="1 8">Multi-pass membrane protein</topology>
    </subcellularLocation>
</comment>
<keyword evidence="6 8" id="KW-1133">Transmembrane helix</keyword>
<evidence type="ECO:0000256" key="2">
    <source>
        <dbReference type="ARBA" id="ARBA00009142"/>
    </source>
</evidence>
<feature type="transmembrane region" description="Helical" evidence="8">
    <location>
        <begin position="140"/>
        <end position="160"/>
    </location>
</feature>
<comment type="similarity">
    <text evidence="2 8">Belongs to the 4-toluene sulfonate uptake permease (TSUP) (TC 2.A.102) family.</text>
</comment>
<evidence type="ECO:0000256" key="1">
    <source>
        <dbReference type="ARBA" id="ARBA00004651"/>
    </source>
</evidence>
<dbReference type="PANTHER" id="PTHR30269">
    <property type="entry name" value="TRANSMEMBRANE PROTEIN YFCA"/>
    <property type="match status" value="1"/>
</dbReference>
<evidence type="ECO:0000313" key="9">
    <source>
        <dbReference type="EMBL" id="QPD05977.1"/>
    </source>
</evidence>
<sequence>MEFLIVCIASLLASALTLFSGFGLGTLLMPVVALFFPLELAIAMTAMVHLANNLFKIGLLGRKADGSVLLKFGLPAVVAAFVGAALLLYLGDVEPLYHYEAFGRNQQVSALKLVIGTLIVIFVGLELSPTFSKVSLDHKWLPLGGVISGFFGGLSGHQGAFRSMFLIKAGLEKEAFVATGVVLAVMVDIARMVIYGADISTQGHAVEWPLVIGASLSAFTGAYVGAKVLKKVTLRSVQLIVSGLLIVVGVGLIAGVL</sequence>
<gene>
    <name evidence="9" type="ORF">Nkreftii_003751</name>
</gene>
<dbReference type="GO" id="GO:0005886">
    <property type="term" value="C:plasma membrane"/>
    <property type="evidence" value="ECO:0007669"/>
    <property type="project" value="UniProtKB-SubCell"/>
</dbReference>
<reference evidence="9 10" key="1">
    <citation type="journal article" date="2020" name="ISME J.">
        <title>Enrichment and physiological characterization of a novel comammox Nitrospira indicates ammonium inhibition of complete nitrification.</title>
        <authorList>
            <person name="Sakoula D."/>
            <person name="Koch H."/>
            <person name="Frank J."/>
            <person name="Jetten M.S.M."/>
            <person name="van Kessel M.A.H.J."/>
            <person name="Lucker S."/>
        </authorList>
    </citation>
    <scope>NUCLEOTIDE SEQUENCE [LARGE SCALE GENOMIC DNA]</scope>
    <source>
        <strain evidence="9">Comreactor17</strain>
    </source>
</reference>
<evidence type="ECO:0000256" key="7">
    <source>
        <dbReference type="ARBA" id="ARBA00023136"/>
    </source>
</evidence>
<evidence type="ECO:0000256" key="3">
    <source>
        <dbReference type="ARBA" id="ARBA00022448"/>
    </source>
</evidence>
<dbReference type="PANTHER" id="PTHR30269:SF37">
    <property type="entry name" value="MEMBRANE TRANSPORTER PROTEIN"/>
    <property type="match status" value="1"/>
</dbReference>
<evidence type="ECO:0000256" key="8">
    <source>
        <dbReference type="RuleBase" id="RU363041"/>
    </source>
</evidence>
<accession>A0A7S8FHM0</accession>
<dbReference type="InterPro" id="IPR052017">
    <property type="entry name" value="TSUP"/>
</dbReference>
<dbReference type="EMBL" id="CP047423">
    <property type="protein sequence ID" value="QPD05977.1"/>
    <property type="molecule type" value="Genomic_DNA"/>
</dbReference>
<dbReference type="KEGG" id="nkf:Nkreftii_003751"/>
<feature type="transmembrane region" description="Helical" evidence="8">
    <location>
        <begin position="68"/>
        <end position="90"/>
    </location>
</feature>
<organism evidence="9 10">
    <name type="scientific">Candidatus Nitrospira kreftii</name>
    <dbReference type="NCBI Taxonomy" id="2652173"/>
    <lineage>
        <taxon>Bacteria</taxon>
        <taxon>Pseudomonadati</taxon>
        <taxon>Nitrospirota</taxon>
        <taxon>Nitrospiria</taxon>
        <taxon>Nitrospirales</taxon>
        <taxon>Nitrospiraceae</taxon>
        <taxon>Nitrospira</taxon>
    </lineage>
</organism>
<dbReference type="Pfam" id="PF01925">
    <property type="entry name" value="TauE"/>
    <property type="match status" value="1"/>
</dbReference>
<keyword evidence="7 8" id="KW-0472">Membrane</keyword>
<evidence type="ECO:0000256" key="5">
    <source>
        <dbReference type="ARBA" id="ARBA00022692"/>
    </source>
</evidence>
<feature type="transmembrane region" description="Helical" evidence="8">
    <location>
        <begin position="27"/>
        <end position="48"/>
    </location>
</feature>
<proteinExistence type="inferred from homology"/>
<name>A0A7S8FHM0_9BACT</name>
<feature type="transmembrane region" description="Helical" evidence="8">
    <location>
        <begin position="206"/>
        <end position="225"/>
    </location>
</feature>